<dbReference type="InterPro" id="IPR001077">
    <property type="entry name" value="COMT_C"/>
</dbReference>
<keyword evidence="3" id="KW-0949">S-adenosyl-L-methionine</keyword>
<dbReference type="SUPFAM" id="SSF46785">
    <property type="entry name" value="Winged helix' DNA-binding domain"/>
    <property type="match status" value="1"/>
</dbReference>
<dbReference type="GO" id="GO:0046983">
    <property type="term" value="F:protein dimerization activity"/>
    <property type="evidence" value="ECO:0007669"/>
    <property type="project" value="InterPro"/>
</dbReference>
<dbReference type="InterPro" id="IPR036390">
    <property type="entry name" value="WH_DNA-bd_sf"/>
</dbReference>
<keyword evidence="2" id="KW-0808">Transferase</keyword>
<evidence type="ECO:0000313" key="8">
    <source>
        <dbReference type="Proteomes" id="UP001187192"/>
    </source>
</evidence>
<dbReference type="PROSITE" id="PS51683">
    <property type="entry name" value="SAM_OMT_II"/>
    <property type="match status" value="1"/>
</dbReference>
<dbReference type="InterPro" id="IPR029063">
    <property type="entry name" value="SAM-dependent_MTases_sf"/>
</dbReference>
<reference evidence="7" key="1">
    <citation type="submission" date="2023-07" db="EMBL/GenBank/DDBJ databases">
        <title>draft genome sequence of fig (Ficus carica).</title>
        <authorList>
            <person name="Takahashi T."/>
            <person name="Nishimura K."/>
        </authorList>
    </citation>
    <scope>NUCLEOTIDE SEQUENCE</scope>
</reference>
<feature type="active site" description="Proton acceptor" evidence="4">
    <location>
        <position position="270"/>
    </location>
</feature>
<accession>A0AA88AMV8</accession>
<dbReference type="Gene3D" id="3.40.50.150">
    <property type="entry name" value="Vaccinia Virus protein VP39"/>
    <property type="match status" value="1"/>
</dbReference>
<evidence type="ECO:0000256" key="3">
    <source>
        <dbReference type="ARBA" id="ARBA00022691"/>
    </source>
</evidence>
<comment type="caution">
    <text evidence="7">The sequence shown here is derived from an EMBL/GenBank/DDBJ whole genome shotgun (WGS) entry which is preliminary data.</text>
</comment>
<feature type="domain" description="O-methyltransferase dimerisation" evidence="6">
    <location>
        <begin position="25"/>
        <end position="114"/>
    </location>
</feature>
<keyword evidence="1" id="KW-0489">Methyltransferase</keyword>
<evidence type="ECO:0000256" key="1">
    <source>
        <dbReference type="ARBA" id="ARBA00022603"/>
    </source>
</evidence>
<evidence type="ECO:0000256" key="4">
    <source>
        <dbReference type="PIRSR" id="PIRSR005739-1"/>
    </source>
</evidence>
<dbReference type="SUPFAM" id="SSF53335">
    <property type="entry name" value="S-adenosyl-L-methionine-dependent methyltransferases"/>
    <property type="match status" value="1"/>
</dbReference>
<dbReference type="GO" id="GO:0009717">
    <property type="term" value="P:isoflavonoid biosynthetic process"/>
    <property type="evidence" value="ECO:0007669"/>
    <property type="project" value="UniProtKB-ARBA"/>
</dbReference>
<dbReference type="Pfam" id="PF08100">
    <property type="entry name" value="Dimerisation"/>
    <property type="match status" value="1"/>
</dbReference>
<dbReference type="InterPro" id="IPR036388">
    <property type="entry name" value="WH-like_DNA-bd_sf"/>
</dbReference>
<dbReference type="Proteomes" id="UP001187192">
    <property type="component" value="Unassembled WGS sequence"/>
</dbReference>
<dbReference type="GO" id="GO:0008171">
    <property type="term" value="F:O-methyltransferase activity"/>
    <property type="evidence" value="ECO:0007669"/>
    <property type="project" value="InterPro"/>
</dbReference>
<name>A0AA88AMV8_FICCA</name>
<evidence type="ECO:0000256" key="2">
    <source>
        <dbReference type="ARBA" id="ARBA00022679"/>
    </source>
</evidence>
<dbReference type="FunFam" id="3.40.50.150:FF:000057">
    <property type="entry name" value="O-methyltransferase ZRP4"/>
    <property type="match status" value="1"/>
</dbReference>
<protein>
    <recommendedName>
        <fullName evidence="9">O-methyltransferase</fullName>
    </recommendedName>
</protein>
<sequence>MELSKVSSSELLEAHSRLWYCSVSYIKALSLKCAIELGIPDIIHTQDGHSITLSKLIASLPVHPSKSRCVFSLMRILVHSGFFESRKVDKIEQEEEEEEEEEYSLTLTSRLLLNNDAAPLRMKEFFLCFAHPETMSPMHHLSSWLQSGDNSTYETWKGISLWESLAQDSRLAFMFDETMANDSKLTSKIILDECSEVFEGLKSLVDVGGGTGTFTRAISDAFPNLKCTVFDLPRVVANLQGTENLDFVGGDMFSDDIPPADAILLKSLLHNWNDEDSLKILKRCREAILRNGKGGKVIVIDMVIGSQINTDELTGIQLCNDVFMMALFFSKERNLKEWEKLFSDAGFSRFKINPKLGARSLVELYP</sequence>
<dbReference type="EMBL" id="BTGU01000048">
    <property type="protein sequence ID" value="GMN53902.1"/>
    <property type="molecule type" value="Genomic_DNA"/>
</dbReference>
<organism evidence="7 8">
    <name type="scientific">Ficus carica</name>
    <name type="common">Common fig</name>
    <dbReference type="NCBI Taxonomy" id="3494"/>
    <lineage>
        <taxon>Eukaryota</taxon>
        <taxon>Viridiplantae</taxon>
        <taxon>Streptophyta</taxon>
        <taxon>Embryophyta</taxon>
        <taxon>Tracheophyta</taxon>
        <taxon>Spermatophyta</taxon>
        <taxon>Magnoliopsida</taxon>
        <taxon>eudicotyledons</taxon>
        <taxon>Gunneridae</taxon>
        <taxon>Pentapetalae</taxon>
        <taxon>rosids</taxon>
        <taxon>fabids</taxon>
        <taxon>Rosales</taxon>
        <taxon>Moraceae</taxon>
        <taxon>Ficeae</taxon>
        <taxon>Ficus</taxon>
    </lineage>
</organism>
<evidence type="ECO:0000259" key="5">
    <source>
        <dbReference type="Pfam" id="PF00891"/>
    </source>
</evidence>
<dbReference type="GO" id="GO:0008757">
    <property type="term" value="F:S-adenosylmethionine-dependent methyltransferase activity"/>
    <property type="evidence" value="ECO:0007669"/>
    <property type="project" value="UniProtKB-ARBA"/>
</dbReference>
<dbReference type="InterPro" id="IPR016461">
    <property type="entry name" value="COMT-like"/>
</dbReference>
<dbReference type="FunFam" id="1.10.10.10:FF:000213">
    <property type="entry name" value="Coniferyl alcohol 9-O-methyltransferase"/>
    <property type="match status" value="1"/>
</dbReference>
<evidence type="ECO:0008006" key="9">
    <source>
        <dbReference type="Google" id="ProtNLM"/>
    </source>
</evidence>
<dbReference type="PIRSF" id="PIRSF005739">
    <property type="entry name" value="O-mtase"/>
    <property type="match status" value="1"/>
</dbReference>
<evidence type="ECO:0000313" key="7">
    <source>
        <dbReference type="EMBL" id="GMN53902.1"/>
    </source>
</evidence>
<proteinExistence type="predicted"/>
<dbReference type="AlphaFoldDB" id="A0AA88AMV8"/>
<evidence type="ECO:0000259" key="6">
    <source>
        <dbReference type="Pfam" id="PF08100"/>
    </source>
</evidence>
<dbReference type="Pfam" id="PF00891">
    <property type="entry name" value="Methyltransf_2"/>
    <property type="match status" value="1"/>
</dbReference>
<dbReference type="Gene3D" id="1.10.10.10">
    <property type="entry name" value="Winged helix-like DNA-binding domain superfamily/Winged helix DNA-binding domain"/>
    <property type="match status" value="1"/>
</dbReference>
<dbReference type="PANTHER" id="PTHR11746">
    <property type="entry name" value="O-METHYLTRANSFERASE"/>
    <property type="match status" value="1"/>
</dbReference>
<feature type="domain" description="O-methyltransferase C-terminal" evidence="5">
    <location>
        <begin position="139"/>
        <end position="348"/>
    </location>
</feature>
<dbReference type="CDD" id="cd02440">
    <property type="entry name" value="AdoMet_MTases"/>
    <property type="match status" value="1"/>
</dbReference>
<dbReference type="InterPro" id="IPR012967">
    <property type="entry name" value="COMT_dimerisation"/>
</dbReference>
<gene>
    <name evidence="7" type="ORF">TIFTF001_023028</name>
</gene>
<dbReference type="GO" id="GO:0032259">
    <property type="term" value="P:methylation"/>
    <property type="evidence" value="ECO:0007669"/>
    <property type="project" value="UniProtKB-KW"/>
</dbReference>
<keyword evidence="8" id="KW-1185">Reference proteome</keyword>